<evidence type="ECO:0000256" key="8">
    <source>
        <dbReference type="SAM" id="MobiDB-lite"/>
    </source>
</evidence>
<keyword evidence="3" id="KW-0808">Transferase</keyword>
<dbReference type="GO" id="GO:0016740">
    <property type="term" value="F:transferase activity"/>
    <property type="evidence" value="ECO:0007669"/>
    <property type="project" value="UniProtKB-KW"/>
</dbReference>
<name>A0A0N0E6J1_9HYPH</name>
<dbReference type="PATRIC" id="fig|1514904.3.peg.2585"/>
<dbReference type="GO" id="GO:0071555">
    <property type="term" value="P:cell wall organization"/>
    <property type="evidence" value="ECO:0007669"/>
    <property type="project" value="UniProtKB-UniRule"/>
</dbReference>
<dbReference type="PROSITE" id="PS52029">
    <property type="entry name" value="LD_TPASE"/>
    <property type="match status" value="1"/>
</dbReference>
<feature type="active site" description="Proton donor/acceptor" evidence="7">
    <location>
        <position position="148"/>
    </location>
</feature>
<keyword evidence="5 7" id="KW-0573">Peptidoglycan synthesis</keyword>
<dbReference type="AlphaFoldDB" id="A0A0N0E6J1"/>
<dbReference type="InterPro" id="IPR038063">
    <property type="entry name" value="Transpep_catalytic_dom"/>
</dbReference>
<dbReference type="UniPathway" id="UPA00219"/>
<evidence type="ECO:0000256" key="7">
    <source>
        <dbReference type="PROSITE-ProRule" id="PRU01373"/>
    </source>
</evidence>
<dbReference type="InterPro" id="IPR005490">
    <property type="entry name" value="LD_TPept_cat_dom"/>
</dbReference>
<dbReference type="PANTHER" id="PTHR36699:SF1">
    <property type="entry name" value="L,D-TRANSPEPTIDASE YAFK-RELATED"/>
    <property type="match status" value="1"/>
</dbReference>
<dbReference type="RefSeq" id="WP_054000366.1">
    <property type="nucleotide sequence ID" value="NZ_JXMU01000032.1"/>
</dbReference>
<dbReference type="GO" id="GO:0008360">
    <property type="term" value="P:regulation of cell shape"/>
    <property type="evidence" value="ECO:0007669"/>
    <property type="project" value="UniProtKB-UniRule"/>
</dbReference>
<protein>
    <recommendedName>
        <fullName evidence="9">L,D-TPase catalytic domain-containing protein</fullName>
    </recommendedName>
</protein>
<keyword evidence="4 7" id="KW-0133">Cell shape</keyword>
<proteinExistence type="inferred from homology"/>
<evidence type="ECO:0000256" key="5">
    <source>
        <dbReference type="ARBA" id="ARBA00022984"/>
    </source>
</evidence>
<evidence type="ECO:0000259" key="9">
    <source>
        <dbReference type="PROSITE" id="PS52029"/>
    </source>
</evidence>
<evidence type="ECO:0000256" key="1">
    <source>
        <dbReference type="ARBA" id="ARBA00004752"/>
    </source>
</evidence>
<evidence type="ECO:0000313" key="11">
    <source>
        <dbReference type="Proteomes" id="UP000038011"/>
    </source>
</evidence>
<evidence type="ECO:0000256" key="4">
    <source>
        <dbReference type="ARBA" id="ARBA00022960"/>
    </source>
</evidence>
<dbReference type="GO" id="GO:0009252">
    <property type="term" value="P:peptidoglycan biosynthetic process"/>
    <property type="evidence" value="ECO:0007669"/>
    <property type="project" value="UniProtKB-UniPathway"/>
</dbReference>
<comment type="pathway">
    <text evidence="1 7">Cell wall biogenesis; peptidoglycan biosynthesis.</text>
</comment>
<feature type="region of interest" description="Disordered" evidence="8">
    <location>
        <begin position="311"/>
        <end position="333"/>
    </location>
</feature>
<dbReference type="STRING" id="1514904.SU32_15890"/>
<evidence type="ECO:0000256" key="2">
    <source>
        <dbReference type="ARBA" id="ARBA00005992"/>
    </source>
</evidence>
<dbReference type="Proteomes" id="UP000038011">
    <property type="component" value="Unassembled WGS sequence"/>
</dbReference>
<dbReference type="Pfam" id="PF03734">
    <property type="entry name" value="YkuD"/>
    <property type="match status" value="1"/>
</dbReference>
<keyword evidence="11" id="KW-1185">Reference proteome</keyword>
<reference evidence="10 11" key="1">
    <citation type="submission" date="2015-01" db="EMBL/GenBank/DDBJ databases">
        <title>Ahrensia donghaiensis sp. nov., a novel dimethylsulphoniopropionate-cleavage bacterium isolated from seawater and emended descriptions of the genus Ahrensia and Ahrensia kielensis.</title>
        <authorList>
            <person name="Liu J."/>
        </authorList>
    </citation>
    <scope>NUCLEOTIDE SEQUENCE [LARGE SCALE GENOMIC DNA]</scope>
    <source>
        <strain evidence="10 11">LZD062</strain>
    </source>
</reference>
<dbReference type="CDD" id="cd16913">
    <property type="entry name" value="YkuD_like"/>
    <property type="match status" value="1"/>
</dbReference>
<organism evidence="10 11">
    <name type="scientific">Ahrensia marina</name>
    <dbReference type="NCBI Taxonomy" id="1514904"/>
    <lineage>
        <taxon>Bacteria</taxon>
        <taxon>Pseudomonadati</taxon>
        <taxon>Pseudomonadota</taxon>
        <taxon>Alphaproteobacteria</taxon>
        <taxon>Hyphomicrobiales</taxon>
        <taxon>Ahrensiaceae</taxon>
        <taxon>Ahrensia</taxon>
    </lineage>
</organism>
<keyword evidence="6 7" id="KW-0961">Cell wall biogenesis/degradation</keyword>
<dbReference type="GO" id="GO:0004180">
    <property type="term" value="F:carboxypeptidase activity"/>
    <property type="evidence" value="ECO:0007669"/>
    <property type="project" value="UniProtKB-ARBA"/>
</dbReference>
<feature type="active site" description="Nucleophile" evidence="7">
    <location>
        <position position="156"/>
    </location>
</feature>
<gene>
    <name evidence="10" type="ORF">SU32_15890</name>
</gene>
<accession>A0A0N0E6J1</accession>
<dbReference type="SUPFAM" id="SSF141523">
    <property type="entry name" value="L,D-transpeptidase catalytic domain-like"/>
    <property type="match status" value="1"/>
</dbReference>
<comment type="similarity">
    <text evidence="2">Belongs to the YkuD family.</text>
</comment>
<evidence type="ECO:0000256" key="3">
    <source>
        <dbReference type="ARBA" id="ARBA00022679"/>
    </source>
</evidence>
<feature type="domain" description="L,D-TPase catalytic" evidence="9">
    <location>
        <begin position="56"/>
        <end position="187"/>
    </location>
</feature>
<dbReference type="PROSITE" id="PS51257">
    <property type="entry name" value="PROKAR_LIPOPROTEIN"/>
    <property type="match status" value="1"/>
</dbReference>
<comment type="caution">
    <text evidence="10">The sequence shown here is derived from an EMBL/GenBank/DDBJ whole genome shotgun (WGS) entry which is preliminary data.</text>
</comment>
<sequence>MKIRTGLHISLLLLNTVFLSGCVSNTLDLTDRGSISIPAKVIADMRDKGMSAKDPVLVRIFKKESELELWKRNKFGEYTLLRTYPMCRWSGKLGPKKAEGDRQAPEGFYEVNYSRLNPNSQYYLSFDLGYPNKLERAKGYTGTALMVHGACSSSGCFAITDEYVAELYSIVRESLKAGQTAFQVQSYPFRMEPENLAAYRNDPNFDFWLDLKKGYDYFQVTRQPPTFNFCEGRYRFGHLAEGELPENVLDSCPTFAPAPELVAARTANDLNAVTSLLMQGYAKTYAYSDGGMHPKYRNILQEKGADFLSKRTSSSEVPVSRPKAALSDPFLPK</sequence>
<evidence type="ECO:0000313" key="10">
    <source>
        <dbReference type="EMBL" id="KPB00052.1"/>
    </source>
</evidence>
<dbReference type="OrthoDB" id="9809748at2"/>
<dbReference type="PANTHER" id="PTHR36699">
    <property type="entry name" value="LD-TRANSPEPTIDASE"/>
    <property type="match status" value="1"/>
</dbReference>
<dbReference type="EMBL" id="JXMU01000032">
    <property type="protein sequence ID" value="KPB00052.1"/>
    <property type="molecule type" value="Genomic_DNA"/>
</dbReference>
<evidence type="ECO:0000256" key="6">
    <source>
        <dbReference type="ARBA" id="ARBA00023316"/>
    </source>
</evidence>